<reference evidence="1" key="2">
    <citation type="submission" date="2020-11" db="EMBL/GenBank/DDBJ databases">
        <authorList>
            <person name="McCartney M.A."/>
            <person name="Auch B."/>
            <person name="Kono T."/>
            <person name="Mallez S."/>
            <person name="Becker A."/>
            <person name="Gohl D.M."/>
            <person name="Silverstein K.A.T."/>
            <person name="Koren S."/>
            <person name="Bechman K.B."/>
            <person name="Herman A."/>
            <person name="Abrahante J.E."/>
            <person name="Garbe J."/>
        </authorList>
    </citation>
    <scope>NUCLEOTIDE SEQUENCE</scope>
    <source>
        <strain evidence="1">Duluth1</strain>
        <tissue evidence="1">Whole animal</tissue>
    </source>
</reference>
<sequence length="154" mass="17206">MEQWTVRVTGYPKLARVSAVHRHIRAARIWTAARTPRETTEASTAKLLPRQELGITRAILSSNTDSFGFQKSTKEGFLSYQKQYGRRNSIRITGLSNDTDQQASMAVADETVLMLNQKLGTHIEIRDIDVAHRLGKYAQHNAGQALLNSSGAKR</sequence>
<dbReference type="EMBL" id="JAIWYP010000011">
    <property type="protein sequence ID" value="KAH3736170.1"/>
    <property type="molecule type" value="Genomic_DNA"/>
</dbReference>
<evidence type="ECO:0000313" key="1">
    <source>
        <dbReference type="EMBL" id="KAH3736170.1"/>
    </source>
</evidence>
<protein>
    <submittedName>
        <fullName evidence="1">Uncharacterized protein</fullName>
    </submittedName>
</protein>
<organism evidence="1 2">
    <name type="scientific">Dreissena polymorpha</name>
    <name type="common">Zebra mussel</name>
    <name type="synonym">Mytilus polymorpha</name>
    <dbReference type="NCBI Taxonomy" id="45954"/>
    <lineage>
        <taxon>Eukaryota</taxon>
        <taxon>Metazoa</taxon>
        <taxon>Spiralia</taxon>
        <taxon>Lophotrochozoa</taxon>
        <taxon>Mollusca</taxon>
        <taxon>Bivalvia</taxon>
        <taxon>Autobranchia</taxon>
        <taxon>Heteroconchia</taxon>
        <taxon>Euheterodonta</taxon>
        <taxon>Imparidentia</taxon>
        <taxon>Neoheterodontei</taxon>
        <taxon>Myida</taxon>
        <taxon>Dreissenoidea</taxon>
        <taxon>Dreissenidae</taxon>
        <taxon>Dreissena</taxon>
    </lineage>
</organism>
<name>A0A9D4D030_DREPO</name>
<keyword evidence="2" id="KW-1185">Reference proteome</keyword>
<proteinExistence type="predicted"/>
<gene>
    <name evidence="1" type="ORF">DPMN_042733</name>
</gene>
<evidence type="ECO:0000313" key="2">
    <source>
        <dbReference type="Proteomes" id="UP000828390"/>
    </source>
</evidence>
<accession>A0A9D4D030</accession>
<reference evidence="1" key="1">
    <citation type="journal article" date="2019" name="bioRxiv">
        <title>The Genome of the Zebra Mussel, Dreissena polymorpha: A Resource for Invasive Species Research.</title>
        <authorList>
            <person name="McCartney M.A."/>
            <person name="Auch B."/>
            <person name="Kono T."/>
            <person name="Mallez S."/>
            <person name="Zhang Y."/>
            <person name="Obille A."/>
            <person name="Becker A."/>
            <person name="Abrahante J.E."/>
            <person name="Garbe J."/>
            <person name="Badalamenti J.P."/>
            <person name="Herman A."/>
            <person name="Mangelson H."/>
            <person name="Liachko I."/>
            <person name="Sullivan S."/>
            <person name="Sone E.D."/>
            <person name="Koren S."/>
            <person name="Silverstein K.A.T."/>
            <person name="Beckman K.B."/>
            <person name="Gohl D.M."/>
        </authorList>
    </citation>
    <scope>NUCLEOTIDE SEQUENCE</scope>
    <source>
        <strain evidence="1">Duluth1</strain>
        <tissue evidence="1">Whole animal</tissue>
    </source>
</reference>
<dbReference type="Proteomes" id="UP000828390">
    <property type="component" value="Unassembled WGS sequence"/>
</dbReference>
<dbReference type="AlphaFoldDB" id="A0A9D4D030"/>
<comment type="caution">
    <text evidence="1">The sequence shown here is derived from an EMBL/GenBank/DDBJ whole genome shotgun (WGS) entry which is preliminary data.</text>
</comment>